<dbReference type="GeneID" id="54998065"/>
<evidence type="ECO:0000259" key="1">
    <source>
        <dbReference type="Pfam" id="PF00462"/>
    </source>
</evidence>
<keyword evidence="3" id="KW-1185">Reference proteome</keyword>
<dbReference type="RefSeq" id="YP_009807189.1">
    <property type="nucleotide sequence ID" value="NC_048021.1"/>
</dbReference>
<dbReference type="Gene3D" id="3.40.30.10">
    <property type="entry name" value="Glutaredoxin"/>
    <property type="match status" value="1"/>
</dbReference>
<dbReference type="SUPFAM" id="SSF52833">
    <property type="entry name" value="Thioredoxin-like"/>
    <property type="match status" value="1"/>
</dbReference>
<dbReference type="EMBL" id="MH590603">
    <property type="protein sequence ID" value="AXH70462.1"/>
    <property type="molecule type" value="Genomic_DNA"/>
</dbReference>
<evidence type="ECO:0000313" key="3">
    <source>
        <dbReference type="Proteomes" id="UP000257597"/>
    </source>
</evidence>
<name>A0A345MIT1_9CAUD</name>
<proteinExistence type="predicted"/>
<accession>A0A345MIT1</accession>
<organism evidence="2 3">
    <name type="scientific">Gordonia phage Daredevil</name>
    <dbReference type="NCBI Taxonomy" id="2283286"/>
    <lineage>
        <taxon>Viruses</taxon>
        <taxon>Duplodnaviria</taxon>
        <taxon>Heunggongvirae</taxon>
        <taxon>Uroviricota</taxon>
        <taxon>Caudoviricetes</taxon>
        <taxon>Daredevilvirus</taxon>
        <taxon>Daredevilvirus daredevil</taxon>
    </lineage>
</organism>
<gene>
    <name evidence="2" type="primary">75</name>
    <name evidence="2" type="ORF">SEA_DAREDEVIL_75</name>
</gene>
<dbReference type="Proteomes" id="UP000257597">
    <property type="component" value="Segment"/>
</dbReference>
<dbReference type="KEGG" id="vg:54998065"/>
<evidence type="ECO:0000313" key="2">
    <source>
        <dbReference type="EMBL" id="AXH70462.1"/>
    </source>
</evidence>
<protein>
    <submittedName>
        <fullName evidence="2">NrdH-like glutaredoxin</fullName>
    </submittedName>
</protein>
<dbReference type="InterPro" id="IPR036249">
    <property type="entry name" value="Thioredoxin-like_sf"/>
</dbReference>
<dbReference type="Pfam" id="PF00462">
    <property type="entry name" value="Glutaredoxin"/>
    <property type="match status" value="1"/>
</dbReference>
<dbReference type="InterPro" id="IPR002109">
    <property type="entry name" value="Glutaredoxin"/>
</dbReference>
<reference evidence="3" key="1">
    <citation type="submission" date="2018-07" db="EMBL/GenBank/DDBJ databases">
        <authorList>
            <person name="Quirk P.G."/>
            <person name="Krulwich T.A."/>
        </authorList>
    </citation>
    <scope>NUCLEOTIDE SEQUENCE [LARGE SCALE GENOMIC DNA]</scope>
</reference>
<dbReference type="PROSITE" id="PS51354">
    <property type="entry name" value="GLUTAREDOXIN_2"/>
    <property type="match status" value="1"/>
</dbReference>
<dbReference type="CDD" id="cd02976">
    <property type="entry name" value="NrdH"/>
    <property type="match status" value="1"/>
</dbReference>
<sequence>MPTSVTVYSKPDRLCVQCKATKSWLIKREIAFDVIDITEDEAALDKLKALGYLQAPVVVIADETGAQLDVWSGHKATKLEQHFKK</sequence>
<feature type="domain" description="Glutaredoxin" evidence="1">
    <location>
        <begin position="5"/>
        <end position="63"/>
    </location>
</feature>